<gene>
    <name evidence="1" type="ORF">D7N80_15445</name>
</gene>
<proteinExistence type="predicted"/>
<sequence>MSDKRIRSGSERRQRTVLRAVRFSPDEDEIILEKAEKAGLSVSAFIRSAALNKKVNARTDDHFLTELMRLGRLQKHLFVEGKRTGDKEYAGVLVAITQLADTLRKQLMEE</sequence>
<organism evidence="1">
    <name type="scientific">Salmonella enterica I</name>
    <dbReference type="NCBI Taxonomy" id="59201"/>
    <lineage>
        <taxon>Bacteria</taxon>
        <taxon>Pseudomonadati</taxon>
        <taxon>Pseudomonadota</taxon>
        <taxon>Gammaproteobacteria</taxon>
        <taxon>Enterobacterales</taxon>
        <taxon>Enterobacteriaceae</taxon>
        <taxon>Salmonella</taxon>
    </lineage>
</organism>
<dbReference type="NCBIfam" id="NF041264">
    <property type="entry name" value="MobA"/>
    <property type="match status" value="1"/>
</dbReference>
<dbReference type="EMBL" id="RVVJ01000017">
    <property type="protein sequence ID" value="MML54683.1"/>
    <property type="molecule type" value="Genomic_DNA"/>
</dbReference>
<name>A0A3R1AIV7_SALET</name>
<protein>
    <submittedName>
        <fullName evidence="1">NikA protein</fullName>
    </submittedName>
</protein>
<dbReference type="Proteomes" id="UP000885348">
    <property type="component" value="Unassembled WGS sequence"/>
</dbReference>
<dbReference type="GO" id="GO:0006355">
    <property type="term" value="P:regulation of DNA-templated transcription"/>
    <property type="evidence" value="ECO:0007669"/>
    <property type="project" value="InterPro"/>
</dbReference>
<comment type="caution">
    <text evidence="1">The sequence shown here is derived from an EMBL/GenBank/DDBJ whole genome shotgun (WGS) entry which is preliminary data.</text>
</comment>
<dbReference type="Pfam" id="PF21983">
    <property type="entry name" value="NikA-like"/>
    <property type="match status" value="1"/>
</dbReference>
<dbReference type="InterPro" id="IPR053842">
    <property type="entry name" value="NikA-like"/>
</dbReference>
<dbReference type="AlphaFoldDB" id="A0A3R1AIV7"/>
<dbReference type="Gene3D" id="1.10.1220.10">
    <property type="entry name" value="Met repressor-like"/>
    <property type="match status" value="1"/>
</dbReference>
<reference evidence="1" key="1">
    <citation type="submission" date="2018-09" db="EMBL/GenBank/DDBJ databases">
        <authorList>
            <person name="Ashton P.M."/>
            <person name="Dallman T."/>
            <person name="Nair S."/>
            <person name="De Pinna E."/>
            <person name="Peters T."/>
            <person name="Grant K."/>
        </authorList>
    </citation>
    <scope>NUCLEOTIDE SEQUENCE [LARGE SCALE GENOMIC DNA]</scope>
    <source>
        <strain evidence="1">598938</strain>
    </source>
</reference>
<dbReference type="InterPro" id="IPR013321">
    <property type="entry name" value="Arc_rbn_hlx_hlx"/>
</dbReference>
<dbReference type="InterPro" id="IPR047751">
    <property type="entry name" value="MobA-like"/>
</dbReference>
<evidence type="ECO:0000313" key="1">
    <source>
        <dbReference type="EMBL" id="MML54683.1"/>
    </source>
</evidence>
<accession>A0A3R1AIV7</accession>
<dbReference type="GO" id="GO:0043565">
    <property type="term" value="F:sequence-specific DNA binding"/>
    <property type="evidence" value="ECO:0007669"/>
    <property type="project" value="UniProtKB-ARBA"/>
</dbReference>